<keyword evidence="2 5" id="KW-0436">Ligase</keyword>
<dbReference type="InterPro" id="IPR025110">
    <property type="entry name" value="AMP-bd_C"/>
</dbReference>
<dbReference type="Gene3D" id="3.40.50.12780">
    <property type="entry name" value="N-terminal domain of ligase-like"/>
    <property type="match status" value="1"/>
</dbReference>
<sequence length="578" mass="64062">MTLIKWETPFWPEGVAHDVTDYNYPLTELLDNAARKYPEKVYTIFNDATRTFAQVKDTSDRIANFLAGHGIKKGDRVAIFLPNIPQFPEIFFGILKAGAVCVNCNPVYTPAELNHQLSDSGAKIVFCMDHPVFYKSAVKAIEDTDVETVIICNIKSYLPKLKAILGSLLGKIPKADHHEPNHFMFDEIVATSAPTPPAITINPHEDTALMLYTGGTTGVPKGAELTHVNFTYDLEAAVEYFRLVHDKNGKAEKLRYGGFHTFLGVLPWYHVFGINSTLLLAAKTGSRLICVPDPRAGNPPFTEVLTIVQKHKPTFMTAVPTIFVAFTNHPLIDKFDISSLMGCLSGGAPLPPEVCRQFEDKTGAIIFEAYGLTETAPAVCCNPPFKETRKIGSIGFPIPGTDVKILDTETGTKEMPRGEDGEIAVCGPQVMKGYWKRPDANEEVFREFEGSRYFLTGDIGNIDADGYITITDRKKDMIIVSGFNVYPRDVEDILYTHPAVELTAVVGLPDKRSGEMVKAYVKLKDGASVTIEELMQFCKENMAGYKRPREIEIRDEIPVSNVGKVLRRALRDEEAAKS</sequence>
<dbReference type="Pfam" id="PF13193">
    <property type="entry name" value="AMP-binding_C"/>
    <property type="match status" value="1"/>
</dbReference>
<dbReference type="OrthoDB" id="9765680at2"/>
<organism evidence="5 6">
    <name type="scientific">Desulfamplus magnetovallimortis</name>
    <dbReference type="NCBI Taxonomy" id="1246637"/>
    <lineage>
        <taxon>Bacteria</taxon>
        <taxon>Pseudomonadati</taxon>
        <taxon>Thermodesulfobacteriota</taxon>
        <taxon>Desulfobacteria</taxon>
        <taxon>Desulfobacterales</taxon>
        <taxon>Desulfobacteraceae</taxon>
        <taxon>Desulfamplus</taxon>
    </lineage>
</organism>
<accession>A0A1W1HE04</accession>
<evidence type="ECO:0000259" key="4">
    <source>
        <dbReference type="Pfam" id="PF13193"/>
    </source>
</evidence>
<dbReference type="Gene3D" id="3.30.300.30">
    <property type="match status" value="1"/>
</dbReference>
<protein>
    <submittedName>
        <fullName evidence="5">FadD8</fullName>
        <ecNumber evidence="5">6.2.1.3</ecNumber>
    </submittedName>
</protein>
<feature type="domain" description="AMP-dependent synthetase/ligase" evidence="3">
    <location>
        <begin position="31"/>
        <end position="435"/>
    </location>
</feature>
<dbReference type="InterPro" id="IPR042099">
    <property type="entry name" value="ANL_N_sf"/>
</dbReference>
<dbReference type="CDD" id="cd05936">
    <property type="entry name" value="FC-FACS_FadD_like"/>
    <property type="match status" value="1"/>
</dbReference>
<dbReference type="GO" id="GO:0004467">
    <property type="term" value="F:long-chain fatty acid-CoA ligase activity"/>
    <property type="evidence" value="ECO:0007669"/>
    <property type="project" value="UniProtKB-EC"/>
</dbReference>
<reference evidence="5 6" key="1">
    <citation type="submission" date="2017-03" db="EMBL/GenBank/DDBJ databases">
        <authorList>
            <person name="Afonso C.L."/>
            <person name="Miller P.J."/>
            <person name="Scott M.A."/>
            <person name="Spackman E."/>
            <person name="Goraichik I."/>
            <person name="Dimitrov K.M."/>
            <person name="Suarez D.L."/>
            <person name="Swayne D.E."/>
        </authorList>
    </citation>
    <scope>NUCLEOTIDE SEQUENCE [LARGE SCALE GENOMIC DNA]</scope>
    <source>
        <strain evidence="5">PRJEB14757</strain>
    </source>
</reference>
<dbReference type="FunFam" id="3.30.300.30:FF:000008">
    <property type="entry name" value="2,3-dihydroxybenzoate-AMP ligase"/>
    <property type="match status" value="1"/>
</dbReference>
<dbReference type="EMBL" id="FWEV01000153">
    <property type="protein sequence ID" value="SLM30666.1"/>
    <property type="molecule type" value="Genomic_DNA"/>
</dbReference>
<dbReference type="PROSITE" id="PS00455">
    <property type="entry name" value="AMP_BINDING"/>
    <property type="match status" value="1"/>
</dbReference>
<dbReference type="Proteomes" id="UP000191931">
    <property type="component" value="Unassembled WGS sequence"/>
</dbReference>
<proteinExistence type="inferred from homology"/>
<gene>
    <name evidence="5" type="primary">fadD</name>
    <name evidence="5" type="ORF">MTBBW1_2360049</name>
</gene>
<dbReference type="InterPro" id="IPR020845">
    <property type="entry name" value="AMP-binding_CS"/>
</dbReference>
<dbReference type="PANTHER" id="PTHR24096">
    <property type="entry name" value="LONG-CHAIN-FATTY-ACID--COA LIGASE"/>
    <property type="match status" value="1"/>
</dbReference>
<feature type="domain" description="AMP-binding enzyme C-terminal" evidence="4">
    <location>
        <begin position="490"/>
        <end position="564"/>
    </location>
</feature>
<dbReference type="AlphaFoldDB" id="A0A1W1HE04"/>
<comment type="similarity">
    <text evidence="1">Belongs to the ATP-dependent AMP-binding enzyme family.</text>
</comment>
<evidence type="ECO:0000259" key="3">
    <source>
        <dbReference type="Pfam" id="PF00501"/>
    </source>
</evidence>
<evidence type="ECO:0000256" key="2">
    <source>
        <dbReference type="ARBA" id="ARBA00022598"/>
    </source>
</evidence>
<evidence type="ECO:0000256" key="1">
    <source>
        <dbReference type="ARBA" id="ARBA00006432"/>
    </source>
</evidence>
<keyword evidence="6" id="KW-1185">Reference proteome</keyword>
<dbReference type="RefSeq" id="WP_080809009.1">
    <property type="nucleotide sequence ID" value="NZ_LT828563.1"/>
</dbReference>
<dbReference type="InterPro" id="IPR000873">
    <property type="entry name" value="AMP-dep_synth/lig_dom"/>
</dbReference>
<dbReference type="Pfam" id="PF00501">
    <property type="entry name" value="AMP-binding"/>
    <property type="match status" value="1"/>
</dbReference>
<dbReference type="EC" id="6.2.1.3" evidence="5"/>
<evidence type="ECO:0000313" key="5">
    <source>
        <dbReference type="EMBL" id="SLM30666.1"/>
    </source>
</evidence>
<dbReference type="SUPFAM" id="SSF56801">
    <property type="entry name" value="Acetyl-CoA synthetase-like"/>
    <property type="match status" value="1"/>
</dbReference>
<dbReference type="InterPro" id="IPR045851">
    <property type="entry name" value="AMP-bd_C_sf"/>
</dbReference>
<evidence type="ECO:0000313" key="6">
    <source>
        <dbReference type="Proteomes" id="UP000191931"/>
    </source>
</evidence>
<name>A0A1W1HE04_9BACT</name>
<dbReference type="STRING" id="1246637.MTBBW1_2360049"/>